<gene>
    <name evidence="3" type="ORF">GCM10010833_13220</name>
</gene>
<evidence type="ECO:0000313" key="3">
    <source>
        <dbReference type="EMBL" id="GGB59762.1"/>
    </source>
</evidence>
<keyword evidence="1" id="KW-0472">Membrane</keyword>
<protein>
    <recommendedName>
        <fullName evidence="2">DUF418 domain-containing protein</fullName>
    </recommendedName>
</protein>
<sequence>MRGFAVMGILLLNIIGFSMPGAAYVNPAAWGGTDPVNIGVWATNFVLFDGKMRGLFSVLFGASMLLVIQRAQASGQSARSVHLNRMAWLFVIGAAHYIILWWGDILVPYAICGTLALFFIHKDIKQLVRWAIILFSLYFMITGLVLGGSWWQSIQGLAPGADAETIESTGQMLGTFGKPGSDEIASDLALYRGGWPTIFADNLSTFPSSLTNALLLFTLDTLGMMLLGMAMLKSGFILGLWAPAIYAKVAIRAFAIGFPPMIALAVWVIASGYDTMITFGAFFTFSFPFRVVLTVGWAAALLWIIVRHREHAVIGRVAAAGRAAFSNYLGTTVVMTFIFYGWGLGLYGEVNRITAMLFVVAALTMMLLWSKPWLERFRFGPAEWLWRSLARRSLQPMRLR</sequence>
<keyword evidence="1" id="KW-0812">Transmembrane</keyword>
<evidence type="ECO:0000259" key="2">
    <source>
        <dbReference type="Pfam" id="PF04235"/>
    </source>
</evidence>
<dbReference type="PANTHER" id="PTHR30590">
    <property type="entry name" value="INNER MEMBRANE PROTEIN"/>
    <property type="match status" value="1"/>
</dbReference>
<dbReference type="PANTHER" id="PTHR30590:SF2">
    <property type="entry name" value="INNER MEMBRANE PROTEIN"/>
    <property type="match status" value="1"/>
</dbReference>
<evidence type="ECO:0000256" key="1">
    <source>
        <dbReference type="SAM" id="Phobius"/>
    </source>
</evidence>
<proteinExistence type="predicted"/>
<dbReference type="Proteomes" id="UP000614261">
    <property type="component" value="Unassembled WGS sequence"/>
</dbReference>
<dbReference type="RefSeq" id="WP_188513586.1">
    <property type="nucleotide sequence ID" value="NZ_BMGD01000002.1"/>
</dbReference>
<feature type="domain" description="DUF418" evidence="2">
    <location>
        <begin position="233"/>
        <end position="391"/>
    </location>
</feature>
<name>A0ABQ1J7B8_9SPHN</name>
<feature type="transmembrane region" description="Helical" evidence="1">
    <location>
        <begin position="127"/>
        <end position="151"/>
    </location>
</feature>
<accession>A0ABQ1J7B8</accession>
<comment type="caution">
    <text evidence="3">The sequence shown here is derived from an EMBL/GenBank/DDBJ whole genome shotgun (WGS) entry which is preliminary data.</text>
</comment>
<keyword evidence="4" id="KW-1185">Reference proteome</keyword>
<evidence type="ECO:0000313" key="4">
    <source>
        <dbReference type="Proteomes" id="UP000614261"/>
    </source>
</evidence>
<dbReference type="Pfam" id="PF04235">
    <property type="entry name" value="DUF418"/>
    <property type="match status" value="1"/>
</dbReference>
<feature type="transmembrane region" description="Helical" evidence="1">
    <location>
        <begin position="105"/>
        <end position="120"/>
    </location>
</feature>
<organism evidence="3 4">
    <name type="scientific">Blastomonas aquatica</name>
    <dbReference type="NCBI Taxonomy" id="1510276"/>
    <lineage>
        <taxon>Bacteria</taxon>
        <taxon>Pseudomonadati</taxon>
        <taxon>Pseudomonadota</taxon>
        <taxon>Alphaproteobacteria</taxon>
        <taxon>Sphingomonadales</taxon>
        <taxon>Sphingomonadaceae</taxon>
        <taxon>Blastomonas</taxon>
    </lineage>
</organism>
<dbReference type="InterPro" id="IPR052529">
    <property type="entry name" value="Bact_Transport_Assoc"/>
</dbReference>
<feature type="transmembrane region" description="Helical" evidence="1">
    <location>
        <begin position="213"/>
        <end position="242"/>
    </location>
</feature>
<feature type="transmembrane region" description="Helical" evidence="1">
    <location>
        <begin position="249"/>
        <end position="270"/>
    </location>
</feature>
<keyword evidence="1" id="KW-1133">Transmembrane helix</keyword>
<dbReference type="EMBL" id="BMGD01000002">
    <property type="protein sequence ID" value="GGB59762.1"/>
    <property type="molecule type" value="Genomic_DNA"/>
</dbReference>
<reference evidence="4" key="1">
    <citation type="journal article" date="2019" name="Int. J. Syst. Evol. Microbiol.">
        <title>The Global Catalogue of Microorganisms (GCM) 10K type strain sequencing project: providing services to taxonomists for standard genome sequencing and annotation.</title>
        <authorList>
            <consortium name="The Broad Institute Genomics Platform"/>
            <consortium name="The Broad Institute Genome Sequencing Center for Infectious Disease"/>
            <person name="Wu L."/>
            <person name="Ma J."/>
        </authorList>
    </citation>
    <scope>NUCLEOTIDE SEQUENCE [LARGE SCALE GENOMIC DNA]</scope>
    <source>
        <strain evidence="4">CGMCC 1.12851</strain>
    </source>
</reference>
<feature type="transmembrane region" description="Helical" evidence="1">
    <location>
        <begin position="276"/>
        <end position="306"/>
    </location>
</feature>
<feature type="transmembrane region" description="Helical" evidence="1">
    <location>
        <begin position="353"/>
        <end position="369"/>
    </location>
</feature>
<feature type="transmembrane region" description="Helical" evidence="1">
    <location>
        <begin position="327"/>
        <end position="347"/>
    </location>
</feature>
<dbReference type="InterPro" id="IPR007349">
    <property type="entry name" value="DUF418"/>
</dbReference>